<sequence length="96" mass="11412">MWISAIMNTMDDDEDDDDRQHCHHHHHHHHHRVFNIILNHNVIRVHQEKVSQQNSSTLVTSGLIEIQANLSHSGPNLTNDNLYLRKQEKDLEFYIF</sequence>
<dbReference type="EnsemblMetazoa" id="SSS_7633s_mrna">
    <property type="protein sequence ID" value="KAF7488978.1"/>
    <property type="gene ID" value="SSS_7633"/>
</dbReference>
<reference evidence="3" key="1">
    <citation type="journal article" date="2020" name="PLoS Negl. Trop. Dis.">
        <title>High-quality nuclear genome for Sarcoptes scabiei-A critical resource for a neglected parasite.</title>
        <authorList>
            <person name="Korhonen P.K."/>
            <person name="Gasser R.B."/>
            <person name="Ma G."/>
            <person name="Wang T."/>
            <person name="Stroehlein A.J."/>
            <person name="Young N.D."/>
            <person name="Ang C.S."/>
            <person name="Fernando D.D."/>
            <person name="Lu H.C."/>
            <person name="Taylor S."/>
            <person name="Reynolds S.L."/>
            <person name="Mofiz E."/>
            <person name="Najaraj S.H."/>
            <person name="Gowda H."/>
            <person name="Madugundu A."/>
            <person name="Renuse S."/>
            <person name="Holt D."/>
            <person name="Pandey A."/>
            <person name="Papenfuss A.T."/>
            <person name="Fischer K."/>
        </authorList>
    </citation>
    <scope>NUCLEOTIDE SEQUENCE [LARGE SCALE GENOMIC DNA]</scope>
</reference>
<organism evidence="1">
    <name type="scientific">Sarcoptes scabiei</name>
    <name type="common">Itch mite</name>
    <name type="synonym">Acarus scabiei</name>
    <dbReference type="NCBI Taxonomy" id="52283"/>
    <lineage>
        <taxon>Eukaryota</taxon>
        <taxon>Metazoa</taxon>
        <taxon>Ecdysozoa</taxon>
        <taxon>Arthropoda</taxon>
        <taxon>Chelicerata</taxon>
        <taxon>Arachnida</taxon>
        <taxon>Acari</taxon>
        <taxon>Acariformes</taxon>
        <taxon>Sarcoptiformes</taxon>
        <taxon>Astigmata</taxon>
        <taxon>Psoroptidia</taxon>
        <taxon>Sarcoptoidea</taxon>
        <taxon>Sarcoptidae</taxon>
        <taxon>Sarcoptinae</taxon>
        <taxon>Sarcoptes</taxon>
    </lineage>
</organism>
<protein>
    <submittedName>
        <fullName evidence="1 2">Uncharacterized protein</fullName>
    </submittedName>
</protein>
<proteinExistence type="predicted"/>
<reference evidence="1" key="2">
    <citation type="submission" date="2020-01" db="EMBL/GenBank/DDBJ databases">
        <authorList>
            <person name="Korhonen P.K.K."/>
            <person name="Guangxu M.G."/>
            <person name="Wang T.W."/>
            <person name="Stroehlein A.J.S."/>
            <person name="Young N.D."/>
            <person name="Ang C.-S.A."/>
            <person name="Fernando D.W.F."/>
            <person name="Lu H.L."/>
            <person name="Taylor S.T."/>
            <person name="Ehtesham M.E.M."/>
            <person name="Najaraj S.H.N."/>
            <person name="Harsha G.H.G."/>
            <person name="Madugundu A.M."/>
            <person name="Renuse S.R."/>
            <person name="Holt D.H."/>
            <person name="Pandey A.P."/>
            <person name="Papenfuss A.P."/>
            <person name="Gasser R.B.G."/>
            <person name="Fischer K.F."/>
        </authorList>
    </citation>
    <scope>NUCLEOTIDE SEQUENCE</scope>
    <source>
        <strain evidence="1">SSS_KF_BRIS2020</strain>
    </source>
</reference>
<name>A0A834R7U8_SARSC</name>
<dbReference type="EMBL" id="WVUK01000065">
    <property type="protein sequence ID" value="KAF7488978.1"/>
    <property type="molecule type" value="Genomic_DNA"/>
</dbReference>
<dbReference type="Proteomes" id="UP000070412">
    <property type="component" value="Unassembled WGS sequence"/>
</dbReference>
<reference evidence="2" key="3">
    <citation type="submission" date="2022-06" db="UniProtKB">
        <authorList>
            <consortium name="EnsemblMetazoa"/>
        </authorList>
    </citation>
    <scope>IDENTIFICATION</scope>
</reference>
<accession>A0A834R7U8</accession>
<evidence type="ECO:0000313" key="1">
    <source>
        <dbReference type="EMBL" id="KAF7488978.1"/>
    </source>
</evidence>
<evidence type="ECO:0000313" key="3">
    <source>
        <dbReference type="Proteomes" id="UP000070412"/>
    </source>
</evidence>
<gene>
    <name evidence="1" type="ORF">SSS_7633</name>
</gene>
<evidence type="ECO:0000313" key="2">
    <source>
        <dbReference type="EnsemblMetazoa" id="KAF7488978.1"/>
    </source>
</evidence>
<keyword evidence="3" id="KW-1185">Reference proteome</keyword>
<dbReference type="AlphaFoldDB" id="A0A834R7U8"/>